<feature type="region of interest" description="Disordered" evidence="10">
    <location>
        <begin position="733"/>
        <end position="752"/>
    </location>
</feature>
<feature type="transmembrane region" description="Helical" evidence="11">
    <location>
        <begin position="619"/>
        <end position="641"/>
    </location>
</feature>
<feature type="transmembrane region" description="Helical" evidence="11">
    <location>
        <begin position="1160"/>
        <end position="1181"/>
    </location>
</feature>
<dbReference type="GO" id="GO:0005524">
    <property type="term" value="F:ATP binding"/>
    <property type="evidence" value="ECO:0007669"/>
    <property type="project" value="UniProtKB-KW"/>
</dbReference>
<name>I0Z5J4_COCSC</name>
<protein>
    <submittedName>
        <fullName evidence="13">ATP-binding cassette transporter</fullName>
    </submittedName>
</protein>
<keyword evidence="4 11" id="KW-0812">Transmembrane</keyword>
<evidence type="ECO:0000256" key="2">
    <source>
        <dbReference type="ARBA" id="ARBA00006012"/>
    </source>
</evidence>
<evidence type="ECO:0000256" key="8">
    <source>
        <dbReference type="ARBA" id="ARBA00022989"/>
    </source>
</evidence>
<feature type="transmembrane region" description="Helical" evidence="11">
    <location>
        <begin position="1363"/>
        <end position="1390"/>
    </location>
</feature>
<dbReference type="GO" id="GO:0016020">
    <property type="term" value="C:membrane"/>
    <property type="evidence" value="ECO:0007669"/>
    <property type="project" value="UniProtKB-SubCell"/>
</dbReference>
<dbReference type="Gene3D" id="3.40.50.300">
    <property type="entry name" value="P-loop containing nucleotide triphosphate hydrolases"/>
    <property type="match status" value="2"/>
</dbReference>
<dbReference type="InterPro" id="IPR027417">
    <property type="entry name" value="P-loop_NTPase"/>
</dbReference>
<dbReference type="Pfam" id="PF08370">
    <property type="entry name" value="PDR_assoc"/>
    <property type="match status" value="1"/>
</dbReference>
<dbReference type="GeneID" id="17043917"/>
<evidence type="ECO:0000313" key="13">
    <source>
        <dbReference type="EMBL" id="EIE25913.1"/>
    </source>
</evidence>
<evidence type="ECO:0000256" key="11">
    <source>
        <dbReference type="SAM" id="Phobius"/>
    </source>
</evidence>
<feature type="transmembrane region" description="Helical" evidence="11">
    <location>
        <begin position="563"/>
        <end position="584"/>
    </location>
</feature>
<feature type="transmembrane region" description="Helical" evidence="11">
    <location>
        <begin position="688"/>
        <end position="708"/>
    </location>
</feature>
<dbReference type="eggNOG" id="KOG0065">
    <property type="taxonomic scope" value="Eukaryota"/>
</dbReference>
<dbReference type="GO" id="GO:0071944">
    <property type="term" value="C:cell periphery"/>
    <property type="evidence" value="ECO:0007669"/>
    <property type="project" value="UniProtKB-ARBA"/>
</dbReference>
<dbReference type="Pfam" id="PF00005">
    <property type="entry name" value="ABC_tran"/>
    <property type="match status" value="2"/>
</dbReference>
<keyword evidence="8 11" id="KW-1133">Transmembrane helix</keyword>
<feature type="transmembrane region" description="Helical" evidence="11">
    <location>
        <begin position="1271"/>
        <end position="1293"/>
    </location>
</feature>
<feature type="transmembrane region" description="Helical" evidence="11">
    <location>
        <begin position="590"/>
        <end position="612"/>
    </location>
</feature>
<dbReference type="CDD" id="cd03232">
    <property type="entry name" value="ABCG_PDR_domain2"/>
    <property type="match status" value="1"/>
</dbReference>
<evidence type="ECO:0000256" key="4">
    <source>
        <dbReference type="ARBA" id="ARBA00022692"/>
    </source>
</evidence>
<evidence type="ECO:0000256" key="5">
    <source>
        <dbReference type="ARBA" id="ARBA00022737"/>
    </source>
</evidence>
<keyword evidence="6" id="KW-0547">Nucleotide-binding</keyword>
<dbReference type="InterPro" id="IPR034003">
    <property type="entry name" value="ABCG_PDR_2"/>
</dbReference>
<evidence type="ECO:0000256" key="6">
    <source>
        <dbReference type="ARBA" id="ARBA00022741"/>
    </source>
</evidence>
<gene>
    <name evidence="13" type="ORF">COCSUDRAFT_35453</name>
</gene>
<dbReference type="InterPro" id="IPR013525">
    <property type="entry name" value="ABC2_TM"/>
</dbReference>
<feature type="domain" description="ABC transporter" evidence="12">
    <location>
        <begin position="781"/>
        <end position="1037"/>
    </location>
</feature>
<feature type="transmembrane region" description="Helical" evidence="11">
    <location>
        <begin position="1305"/>
        <end position="1324"/>
    </location>
</feature>
<feature type="transmembrane region" description="Helical" evidence="11">
    <location>
        <begin position="1201"/>
        <end position="1218"/>
    </location>
</feature>
<keyword evidence="5" id="KW-0677">Repeat</keyword>
<dbReference type="OrthoDB" id="66620at2759"/>
<feature type="transmembrane region" description="Helical" evidence="11">
    <location>
        <begin position="647"/>
        <end position="667"/>
    </location>
</feature>
<comment type="caution">
    <text evidence="13">The sequence shown here is derived from an EMBL/GenBank/DDBJ whole genome shotgun (WGS) entry which is preliminary data.</text>
</comment>
<keyword evidence="3" id="KW-0813">Transport</keyword>
<organism evidence="13 14">
    <name type="scientific">Coccomyxa subellipsoidea (strain C-169)</name>
    <name type="common">Green microalga</name>
    <dbReference type="NCBI Taxonomy" id="574566"/>
    <lineage>
        <taxon>Eukaryota</taxon>
        <taxon>Viridiplantae</taxon>
        <taxon>Chlorophyta</taxon>
        <taxon>core chlorophytes</taxon>
        <taxon>Trebouxiophyceae</taxon>
        <taxon>Trebouxiophyceae incertae sedis</taxon>
        <taxon>Coccomyxaceae</taxon>
        <taxon>Coccomyxa</taxon>
        <taxon>Coccomyxa subellipsoidea</taxon>
    </lineage>
</organism>
<dbReference type="FunFam" id="3.40.50.300:FF:000059">
    <property type="entry name" value="ABC transporter G family member 40"/>
    <property type="match status" value="1"/>
</dbReference>
<dbReference type="SMART" id="SM00382">
    <property type="entry name" value="AAA"/>
    <property type="match status" value="2"/>
</dbReference>
<evidence type="ECO:0000256" key="3">
    <source>
        <dbReference type="ARBA" id="ARBA00022448"/>
    </source>
</evidence>
<dbReference type="Proteomes" id="UP000007264">
    <property type="component" value="Unassembled WGS sequence"/>
</dbReference>
<dbReference type="PANTHER" id="PTHR19241">
    <property type="entry name" value="ATP-BINDING CASSETTE TRANSPORTER"/>
    <property type="match status" value="1"/>
</dbReference>
<feature type="domain" description="ABC transporter" evidence="12">
    <location>
        <begin position="102"/>
        <end position="379"/>
    </location>
</feature>
<dbReference type="GO" id="GO:0016887">
    <property type="term" value="F:ATP hydrolysis activity"/>
    <property type="evidence" value="ECO:0007669"/>
    <property type="project" value="InterPro"/>
</dbReference>
<reference evidence="13 14" key="1">
    <citation type="journal article" date="2012" name="Genome Biol.">
        <title>The genome of the polar eukaryotic microalga coccomyxa subellipsoidea reveals traits of cold adaptation.</title>
        <authorList>
            <person name="Blanc G."/>
            <person name="Agarkova I."/>
            <person name="Grimwood J."/>
            <person name="Kuo A."/>
            <person name="Brueggeman A."/>
            <person name="Dunigan D."/>
            <person name="Gurnon J."/>
            <person name="Ladunga I."/>
            <person name="Lindquist E."/>
            <person name="Lucas S."/>
            <person name="Pangilinan J."/>
            <person name="Proschold T."/>
            <person name="Salamov A."/>
            <person name="Schmutz J."/>
            <person name="Weeks D."/>
            <person name="Yamada T."/>
            <person name="Claverie J.M."/>
            <person name="Grigoriev I."/>
            <person name="Van Etten J."/>
            <person name="Lomsadze A."/>
            <person name="Borodovsky M."/>
        </authorList>
    </citation>
    <scope>NUCLEOTIDE SEQUENCE [LARGE SCALE GENOMIC DNA]</scope>
    <source>
        <strain evidence="13 14">C-169</strain>
    </source>
</reference>
<dbReference type="Pfam" id="PF01061">
    <property type="entry name" value="ABC2_membrane"/>
    <property type="match status" value="2"/>
</dbReference>
<dbReference type="InterPro" id="IPR003439">
    <property type="entry name" value="ABC_transporter-like_ATP-bd"/>
</dbReference>
<comment type="similarity">
    <text evidence="2">Belongs to the ABC transporter superfamily. ABCG family. PDR (TC 3.A.1.205) subfamily.</text>
</comment>
<dbReference type="PROSITE" id="PS50893">
    <property type="entry name" value="ABC_TRANSPORTER_2"/>
    <property type="match status" value="2"/>
</dbReference>
<feature type="transmembrane region" description="Helical" evidence="11">
    <location>
        <begin position="1130"/>
        <end position="1148"/>
    </location>
</feature>
<keyword evidence="9 11" id="KW-0472">Membrane</keyword>
<dbReference type="SUPFAM" id="SSF52540">
    <property type="entry name" value="P-loop containing nucleoside triphosphate hydrolases"/>
    <property type="match status" value="2"/>
</dbReference>
<dbReference type="RefSeq" id="XP_005650457.1">
    <property type="nucleotide sequence ID" value="XM_005650400.1"/>
</dbReference>
<evidence type="ECO:0000256" key="7">
    <source>
        <dbReference type="ARBA" id="ARBA00022840"/>
    </source>
</evidence>
<proteinExistence type="inferred from homology"/>
<evidence type="ECO:0000313" key="14">
    <source>
        <dbReference type="Proteomes" id="UP000007264"/>
    </source>
</evidence>
<dbReference type="InterPro" id="IPR043926">
    <property type="entry name" value="ABCG_dom"/>
</dbReference>
<evidence type="ECO:0000259" key="12">
    <source>
        <dbReference type="PROSITE" id="PS50893"/>
    </source>
</evidence>
<dbReference type="FunFam" id="3.40.50.300:FF:000179">
    <property type="entry name" value="ABC transporter G family member 34"/>
    <property type="match status" value="1"/>
</dbReference>
<feature type="transmembrane region" description="Helical" evidence="11">
    <location>
        <begin position="1230"/>
        <end position="1251"/>
    </location>
</feature>
<dbReference type="InterPro" id="IPR013581">
    <property type="entry name" value="PDR_assoc"/>
</dbReference>
<evidence type="ECO:0000256" key="9">
    <source>
        <dbReference type="ARBA" id="ARBA00023136"/>
    </source>
</evidence>
<dbReference type="Pfam" id="PF19055">
    <property type="entry name" value="ABC2_membrane_7"/>
    <property type="match status" value="1"/>
</dbReference>
<accession>I0Z5J4</accession>
<dbReference type="KEGG" id="csl:COCSUDRAFT_35453"/>
<sequence length="1394" mass="156097">MADDRKRGPVRDSGATITRKIVPGRLRREERKLILDKLIKENGRQNSRLRRKIRERLDRAGVQRPEVEVRFENLSVSVEVLLGQQARQTLLNYYSNGITAGLSRCGLRRDRRQHLQILDRVSGVLRPGRMTLLLGPPASGKSTLLQALAGRLPSGGNLEVQVSGNVTYSGRKLSEFVVHRTAAYLEQQDIHIPHLTVRETLNFSARCQGVGNQTAEMAELRKREKRAGVEVEWAVDTFMKACALAGKRESLVTDYVLRLLDLEICQDTLVGNDWFRGVSGGQRKRVSAGEILVGPKQVYLLDEPTTGLDSSTAQQVVRTIGDFAHMDGATVMMALLQPSPEIFRLFDDVMLLSDGICIYYGPCTKVLPFFEGMGFQCPPRMAIPGFLQNITSSKDQQQYWAKDPTLYRVVSVRKFADAYARSDAGVAQTEALLKPFNCTEESDKALAWTKFALTGWQAFKACLRRECILTDRYQFLYKFRTCQVLIMATITGTVFLKTRQAPTSLLNGQNYMSVCFYSVMVLFFNGQTELTIAVDRLPAFYKQRLEGLHPAWAYTLPITFLRIFYSLTEAGIWSVLVYWLVGFAPDAGRFLVFFAILFLVHQNAVAMFRVFAALTRDMVVATSVGSLFLVIYLMLSGYILAKPDMPNWWVWAYWLDPFSYAIQGLIANEFSAPRWNVRGFRGERWWSWVAIGVLTGSIILFNGFTILFHQIMPPFQKPVAVMSEDSLEERIAAQRGTQQQPKTSSSSTSRSVTASERAYSVAAVQPRIKHGMVLPFCPVTLTFRNIHYFVDLPAGLRASLPCWGSRRRELEILKGISGIFRPGVLTALVGVSGAGKTTLLDILAGRKTTGRITGEVRVNGHPWESTTYARLSGYVEQTDIHSAKATVHEALMFSAALRMAANIPRKVRVAFVEEMMELVELTGLRDLLVGVPGGTGLSVEQRKRLSIAVELIPNPSVVLMDEPTTGLDARAAAIVMRVVRNIVDTGRTITCTVHQPSIEIFEAFDELLLLKRGGQTIYCGPLGAQSSDLVAHFQDEGGVGRLELAAINPATWVLDISTPACEDRIGVDFADIFAKSELARAVQKRIAEGARPSVLPLTFLRRYAQPLGSQLGQLLVRNARCYWRTPDYNATRMAISFGVALIFGSMYWMRATRRLLPKDILNIQGALYFCTFFMGIVNSLIVQPVAAAERTVFYRERAAGMYSVAAYSLAMGLVEVMYNMFQAILYSSIVYFMVGFSSSAGSFFWFAFFMFATLQYCTMYGIMAVAVTPNLMMAAVLSSAFFAMWNLFAGFIIPKPRIPDYWSWYYYLNPFAWSIYGLVASQLGDDFTNSVNTYGFDPDDGPFGQDLYVAQFVYRYYGYDATFLVYLVPIVLGFTIAFWGIATAGLKYLVYISR</sequence>
<dbReference type="InterPro" id="IPR003593">
    <property type="entry name" value="AAA+_ATPase"/>
</dbReference>
<feature type="compositionally biased region" description="Low complexity" evidence="10">
    <location>
        <begin position="743"/>
        <end position="752"/>
    </location>
</feature>
<dbReference type="EMBL" id="AGSI01000003">
    <property type="protein sequence ID" value="EIE25913.1"/>
    <property type="molecule type" value="Genomic_DNA"/>
</dbReference>
<keyword evidence="7 13" id="KW-0067">ATP-binding</keyword>
<comment type="subcellular location">
    <subcellularLocation>
        <location evidence="1">Membrane</location>
        <topology evidence="1">Multi-pass membrane protein</topology>
    </subcellularLocation>
</comment>
<evidence type="ECO:0000256" key="10">
    <source>
        <dbReference type="SAM" id="MobiDB-lite"/>
    </source>
</evidence>
<evidence type="ECO:0000256" key="1">
    <source>
        <dbReference type="ARBA" id="ARBA00004141"/>
    </source>
</evidence>
<dbReference type="GO" id="GO:0140359">
    <property type="term" value="F:ABC-type transporter activity"/>
    <property type="evidence" value="ECO:0007669"/>
    <property type="project" value="InterPro"/>
</dbReference>
<keyword evidence="14" id="KW-1185">Reference proteome</keyword>